<dbReference type="Proteomes" id="UP000828941">
    <property type="component" value="Chromosome 7"/>
</dbReference>
<evidence type="ECO:0000313" key="1">
    <source>
        <dbReference type="EMBL" id="KAI4334134.1"/>
    </source>
</evidence>
<evidence type="ECO:0000313" key="2">
    <source>
        <dbReference type="Proteomes" id="UP000828941"/>
    </source>
</evidence>
<proteinExistence type="predicted"/>
<dbReference type="EMBL" id="CM039432">
    <property type="protein sequence ID" value="KAI4334134.1"/>
    <property type="molecule type" value="Genomic_DNA"/>
</dbReference>
<comment type="caution">
    <text evidence="1">The sequence shown here is derived from an EMBL/GenBank/DDBJ whole genome shotgun (WGS) entry which is preliminary data.</text>
</comment>
<sequence>MDTLTLLLLLLLICYRVLAVKKYNFLWFVAFLCESWFTFLWVLVISSKWSPAVITTYPYRLLHWASEFELPPVDLFVTTADPVLEPPIIKVNTVLSLLAIDYPAHKLACYVSDDGCSPITFYALVEASKFAKIWVPFCKKYNVQTRAPIRYFSKETIADSEDLPEFRKEWLKLNNEYEHLSRRIEDEDQNSIPCQLDGEFSVFLNTDRRNHSTIIKAIWENKKGLSDDLPHLIYISREKLPGHPHYHKAGAMNVLTRVSGLMTNAPFMLNVDCDMLVNNPKIVLHALCILLDFMGEKEIAFVQCFQEFYDGLKDDPFANQNVVAYKYMVLGISGLQGPFYMGTNCMHRRRVIYGLSPDDIEKGIKGKSLDHELFQKFGNSKGLVKSVAHAFEGKKHNHNDIYPTDSLEAAREVADCEYECGTGWGKQVGWLYGSTTEDLLTGLNIHARGWRSETCRPDPIAFTGCTPPDFPATLTQRKRWGSGLLEIFLSKHSPILCTLSGKLHIRQRLIYIWVTTLSLRSVPEICYAALPTYCIINNSTIFPKDLGLWIPVGLFVTYNILTLSAYLATGLSIREWWNNERMSRFMSMNAYFMSCLSVMFKFLRISEAVFEITQKEHTSSGDEDGGRFTFNKSPMFIPGTTILMVQLTALVIFLLGLQPAAKKGNGSGLGVGEVLCSIYLVVCHWPFLKGLFAKGKYGIPITTICKSAALALSFVHLCRARATI</sequence>
<protein>
    <submittedName>
        <fullName evidence="1">Uncharacterized protein</fullName>
    </submittedName>
</protein>
<reference evidence="1 2" key="1">
    <citation type="journal article" date="2022" name="DNA Res.">
        <title>Chromosomal-level genome assembly of the orchid tree Bauhinia variegata (Leguminosae; Cercidoideae) supports the allotetraploid origin hypothesis of Bauhinia.</title>
        <authorList>
            <person name="Zhong Y."/>
            <person name="Chen Y."/>
            <person name="Zheng D."/>
            <person name="Pang J."/>
            <person name="Liu Y."/>
            <person name="Luo S."/>
            <person name="Meng S."/>
            <person name="Qian L."/>
            <person name="Wei D."/>
            <person name="Dai S."/>
            <person name="Zhou R."/>
        </authorList>
    </citation>
    <scope>NUCLEOTIDE SEQUENCE [LARGE SCALE GENOMIC DNA]</scope>
    <source>
        <strain evidence="1">BV-YZ2020</strain>
    </source>
</reference>
<gene>
    <name evidence="1" type="ORF">L6164_018864</name>
</gene>
<name>A0ACB9NE89_BAUVA</name>
<keyword evidence="2" id="KW-1185">Reference proteome</keyword>
<organism evidence="1 2">
    <name type="scientific">Bauhinia variegata</name>
    <name type="common">Purple orchid tree</name>
    <name type="synonym">Phanera variegata</name>
    <dbReference type="NCBI Taxonomy" id="167791"/>
    <lineage>
        <taxon>Eukaryota</taxon>
        <taxon>Viridiplantae</taxon>
        <taxon>Streptophyta</taxon>
        <taxon>Embryophyta</taxon>
        <taxon>Tracheophyta</taxon>
        <taxon>Spermatophyta</taxon>
        <taxon>Magnoliopsida</taxon>
        <taxon>eudicotyledons</taxon>
        <taxon>Gunneridae</taxon>
        <taxon>Pentapetalae</taxon>
        <taxon>rosids</taxon>
        <taxon>fabids</taxon>
        <taxon>Fabales</taxon>
        <taxon>Fabaceae</taxon>
        <taxon>Cercidoideae</taxon>
        <taxon>Cercideae</taxon>
        <taxon>Bauhiniinae</taxon>
        <taxon>Bauhinia</taxon>
    </lineage>
</organism>
<accession>A0ACB9NE89</accession>